<dbReference type="InterPro" id="IPR033647">
    <property type="entry name" value="Aar2_N"/>
</dbReference>
<dbReference type="CDD" id="cd13777">
    <property type="entry name" value="Aar2_N"/>
    <property type="match status" value="1"/>
</dbReference>
<gene>
    <name evidence="5" type="ORF">GQ43DRAFT_475648</name>
</gene>
<dbReference type="PANTHER" id="PTHR12689:SF4">
    <property type="entry name" value="PROTEIN AAR2 HOMOLOG"/>
    <property type="match status" value="1"/>
</dbReference>
<dbReference type="Pfam" id="PF20981">
    <property type="entry name" value="AAR2_1st"/>
    <property type="match status" value="1"/>
</dbReference>
<feature type="domain" description="AAR2 N-terminal" evidence="4">
    <location>
        <begin position="7"/>
        <end position="149"/>
    </location>
</feature>
<dbReference type="OrthoDB" id="201752at2759"/>
<reference evidence="5" key="1">
    <citation type="journal article" date="2020" name="Stud. Mycol.">
        <title>101 Dothideomycetes genomes: a test case for predicting lifestyles and emergence of pathogens.</title>
        <authorList>
            <person name="Haridas S."/>
            <person name="Albert R."/>
            <person name="Binder M."/>
            <person name="Bloem J."/>
            <person name="Labutti K."/>
            <person name="Salamov A."/>
            <person name="Andreopoulos B."/>
            <person name="Baker S."/>
            <person name="Barry K."/>
            <person name="Bills G."/>
            <person name="Bluhm B."/>
            <person name="Cannon C."/>
            <person name="Castanera R."/>
            <person name="Culley D."/>
            <person name="Daum C."/>
            <person name="Ezra D."/>
            <person name="Gonzalez J."/>
            <person name="Henrissat B."/>
            <person name="Kuo A."/>
            <person name="Liang C."/>
            <person name="Lipzen A."/>
            <person name="Lutzoni F."/>
            <person name="Magnuson J."/>
            <person name="Mondo S."/>
            <person name="Nolan M."/>
            <person name="Ohm R."/>
            <person name="Pangilinan J."/>
            <person name="Park H.-J."/>
            <person name="Ramirez L."/>
            <person name="Alfaro M."/>
            <person name="Sun H."/>
            <person name="Tritt A."/>
            <person name="Yoshinaga Y."/>
            <person name="Zwiers L.-H."/>
            <person name="Turgeon B."/>
            <person name="Goodwin S."/>
            <person name="Spatafora J."/>
            <person name="Crous P."/>
            <person name="Grigoriev I."/>
        </authorList>
    </citation>
    <scope>NUCLEOTIDE SEQUENCE</scope>
    <source>
        <strain evidence="5">ATCC 74209</strain>
    </source>
</reference>
<evidence type="ECO:0000259" key="3">
    <source>
        <dbReference type="Pfam" id="PF05282"/>
    </source>
</evidence>
<dbReference type="Gene3D" id="2.60.34.20">
    <property type="match status" value="1"/>
</dbReference>
<organism evidence="5 6">
    <name type="scientific">Delitschia confertaspora ATCC 74209</name>
    <dbReference type="NCBI Taxonomy" id="1513339"/>
    <lineage>
        <taxon>Eukaryota</taxon>
        <taxon>Fungi</taxon>
        <taxon>Dikarya</taxon>
        <taxon>Ascomycota</taxon>
        <taxon>Pezizomycotina</taxon>
        <taxon>Dothideomycetes</taxon>
        <taxon>Pleosporomycetidae</taxon>
        <taxon>Pleosporales</taxon>
        <taxon>Delitschiaceae</taxon>
        <taxon>Delitschia</taxon>
    </lineage>
</organism>
<evidence type="ECO:0000259" key="4">
    <source>
        <dbReference type="Pfam" id="PF20981"/>
    </source>
</evidence>
<name>A0A9P4JIB9_9PLEO</name>
<keyword evidence="6" id="KW-1185">Reference proteome</keyword>
<feature type="region of interest" description="Disordered" evidence="2">
    <location>
        <begin position="403"/>
        <end position="429"/>
    </location>
</feature>
<evidence type="ECO:0000313" key="5">
    <source>
        <dbReference type="EMBL" id="KAF2197202.1"/>
    </source>
</evidence>
<dbReference type="InterPro" id="IPR033648">
    <property type="entry name" value="AAR2_C"/>
</dbReference>
<evidence type="ECO:0000313" key="6">
    <source>
        <dbReference type="Proteomes" id="UP000799536"/>
    </source>
</evidence>
<comment type="similarity">
    <text evidence="1">Belongs to the AAR2 family.</text>
</comment>
<dbReference type="AlphaFoldDB" id="A0A9P4JIB9"/>
<feature type="compositionally biased region" description="Acidic residues" evidence="2">
    <location>
        <begin position="414"/>
        <end position="429"/>
    </location>
</feature>
<protein>
    <submittedName>
        <fullName evidence="5">Uncharacterized protein</fullName>
    </submittedName>
</protein>
<feature type="domain" description="AAR2 C-terminal" evidence="3">
    <location>
        <begin position="188"/>
        <end position="355"/>
    </location>
</feature>
<comment type="caution">
    <text evidence="5">The sequence shown here is derived from an EMBL/GenBank/DDBJ whole genome shotgun (WGS) entry which is preliminary data.</text>
</comment>
<dbReference type="InterPro" id="IPR038516">
    <property type="entry name" value="AAR2_N_sf"/>
</dbReference>
<dbReference type="Pfam" id="PF05282">
    <property type="entry name" value="AAR2"/>
    <property type="match status" value="1"/>
</dbReference>
<proteinExistence type="inferred from homology"/>
<dbReference type="GO" id="GO:0000244">
    <property type="term" value="P:spliceosomal tri-snRNP complex assembly"/>
    <property type="evidence" value="ECO:0007669"/>
    <property type="project" value="TreeGrafter"/>
</dbReference>
<dbReference type="Gene3D" id="1.25.40.550">
    <property type="entry name" value="Aar2, C-terminal domain-like"/>
    <property type="match status" value="1"/>
</dbReference>
<evidence type="ECO:0000256" key="2">
    <source>
        <dbReference type="SAM" id="MobiDB-lite"/>
    </source>
</evidence>
<dbReference type="InterPro" id="IPR038514">
    <property type="entry name" value="AAR2_C_sf"/>
</dbReference>
<dbReference type="InterPro" id="IPR007946">
    <property type="entry name" value="AAR2"/>
</dbReference>
<dbReference type="EMBL" id="ML994265">
    <property type="protein sequence ID" value="KAF2197202.1"/>
    <property type="molecule type" value="Genomic_DNA"/>
</dbReference>
<accession>A0A9P4JIB9</accession>
<dbReference type="PANTHER" id="PTHR12689">
    <property type="entry name" value="A1 CISTRON SPLICING FACTOR AAR2-RELATED"/>
    <property type="match status" value="1"/>
</dbReference>
<dbReference type="Proteomes" id="UP000799536">
    <property type="component" value="Unassembled WGS sequence"/>
</dbReference>
<sequence length="429" mass="48693">MDPSSQSHCLLMLNLPPAALGGIDLLSFTTTERFRGIKDIPSGWHFVFVASTTSLSIRHGVWFQVPEVPDPPQVFIKKWDPLVEDFVAESSETEILRWKANLGTIWKEGLMPYRQSADLSENGQVIEEPKDFVHLTCYITPALLSRITGESEDHWSLTSASSAAQDFEDIPGLTKSTEEAHSEKELRFLPIDLKRTWREGATGRERTDAARDRSWALGELVEKHCSGESTRAQESEVLAEIQFCFIMVLTLNNNSCLEQWKRLLELLFTCREAVRERTALFLDLITLLAVQLDHCKDMEGGLFDMSEDGGGFLKPLLQKFRRGLDAFDGTWKADVIDELDELQDHLRKEFGWDLDDSYVKRGMLELEDGEQVEMEVNGVDEDEETGEYAPAVVELTAEQLRELEGSDGGYRVDEAEEEEAELDDMDTRF</sequence>
<dbReference type="CDD" id="cd13778">
    <property type="entry name" value="Aar2_C"/>
    <property type="match status" value="1"/>
</dbReference>
<evidence type="ECO:0000256" key="1">
    <source>
        <dbReference type="ARBA" id="ARBA00006281"/>
    </source>
</evidence>